<dbReference type="AlphaFoldDB" id="A0A9W6X615"/>
<evidence type="ECO:0000313" key="1">
    <source>
        <dbReference type="EMBL" id="GMF32243.1"/>
    </source>
</evidence>
<dbReference type="EMBL" id="BSXT01000680">
    <property type="protein sequence ID" value="GMF32243.1"/>
    <property type="molecule type" value="Genomic_DNA"/>
</dbReference>
<organism evidence="1 2">
    <name type="scientific">Phytophthora fragariaefolia</name>
    <dbReference type="NCBI Taxonomy" id="1490495"/>
    <lineage>
        <taxon>Eukaryota</taxon>
        <taxon>Sar</taxon>
        <taxon>Stramenopiles</taxon>
        <taxon>Oomycota</taxon>
        <taxon>Peronosporomycetes</taxon>
        <taxon>Peronosporales</taxon>
        <taxon>Peronosporaceae</taxon>
        <taxon>Phytophthora</taxon>
    </lineage>
</organism>
<keyword evidence="2" id="KW-1185">Reference proteome</keyword>
<evidence type="ECO:0000313" key="2">
    <source>
        <dbReference type="Proteomes" id="UP001165121"/>
    </source>
</evidence>
<sequence>MSNELHDPSEAVYGQRDLPAWSVEVNGRIVLYEEIGEKIAEEDEHGAQRPGEMVQLDIPEHVDPRQYAGRVEQHVLAVGQPGSEARWLGEGLERREHAERRDENLPDTGEVDDLVDLVVVVG</sequence>
<name>A0A9W6X615_9STRA</name>
<reference evidence="1" key="1">
    <citation type="submission" date="2023-04" db="EMBL/GenBank/DDBJ databases">
        <title>Phytophthora fragariaefolia NBRC 109709.</title>
        <authorList>
            <person name="Ichikawa N."/>
            <person name="Sato H."/>
            <person name="Tonouchi N."/>
        </authorList>
    </citation>
    <scope>NUCLEOTIDE SEQUENCE</scope>
    <source>
        <strain evidence="1">NBRC 109709</strain>
    </source>
</reference>
<accession>A0A9W6X615</accession>
<proteinExistence type="predicted"/>
<gene>
    <name evidence="1" type="ORF">Pfra01_000761100</name>
</gene>
<comment type="caution">
    <text evidence="1">The sequence shown here is derived from an EMBL/GenBank/DDBJ whole genome shotgun (WGS) entry which is preliminary data.</text>
</comment>
<dbReference type="Proteomes" id="UP001165121">
    <property type="component" value="Unassembled WGS sequence"/>
</dbReference>
<protein>
    <submittedName>
        <fullName evidence="1">Unnamed protein product</fullName>
    </submittedName>
</protein>